<dbReference type="Pfam" id="PF13623">
    <property type="entry name" value="SurA_N_2"/>
    <property type="match status" value="1"/>
</dbReference>
<protein>
    <recommendedName>
        <fullName evidence="4">Peptidylprolyl isomerase</fullName>
    </recommendedName>
</protein>
<dbReference type="RefSeq" id="WP_294895028.1">
    <property type="nucleotide sequence ID" value="NZ_DLUI01000072.1"/>
</dbReference>
<evidence type="ECO:0008006" key="4">
    <source>
        <dbReference type="Google" id="ProtNLM"/>
    </source>
</evidence>
<dbReference type="EMBL" id="DLUI01000072">
    <property type="protein sequence ID" value="DAB38608.1"/>
    <property type="molecule type" value="Genomic_DNA"/>
</dbReference>
<keyword evidence="1" id="KW-0732">Signal</keyword>
<dbReference type="Gene3D" id="6.10.140.970">
    <property type="match status" value="1"/>
</dbReference>
<dbReference type="Proteomes" id="UP000228859">
    <property type="component" value="Unassembled WGS sequence"/>
</dbReference>
<dbReference type="InterPro" id="IPR027304">
    <property type="entry name" value="Trigger_fact/SurA_dom_sf"/>
</dbReference>
<feature type="signal peptide" evidence="1">
    <location>
        <begin position="1"/>
        <end position="19"/>
    </location>
</feature>
<dbReference type="Gene3D" id="1.10.8.1040">
    <property type="match status" value="1"/>
</dbReference>
<comment type="caution">
    <text evidence="2">The sequence shown here is derived from an EMBL/GenBank/DDBJ whole genome shotgun (WGS) entry which is preliminary data.</text>
</comment>
<dbReference type="SUPFAM" id="SSF109998">
    <property type="entry name" value="Triger factor/SurA peptide-binding domain-like"/>
    <property type="match status" value="1"/>
</dbReference>
<name>A0A2D3WDV2_9BACT</name>
<reference evidence="2 3" key="1">
    <citation type="journal article" date="2017" name="Front. Microbiol.">
        <title>Comparative Genomic Analysis of the Class Epsilonproteobacteria and Proposed Reclassification to Epsilonbacteraeota (phyl. nov.).</title>
        <authorList>
            <person name="Waite D.W."/>
            <person name="Vanwonterghem I."/>
            <person name="Rinke C."/>
            <person name="Parks D.H."/>
            <person name="Zhang Y."/>
            <person name="Takai K."/>
            <person name="Sievert S.M."/>
            <person name="Simon J."/>
            <person name="Campbell B.J."/>
            <person name="Hanson T.E."/>
            <person name="Woyke T."/>
            <person name="Klotz M.G."/>
            <person name="Hugenholtz P."/>
        </authorList>
    </citation>
    <scope>NUCLEOTIDE SEQUENCE [LARGE SCALE GENOMIC DNA]</scope>
    <source>
        <strain evidence="2">UBA12443</strain>
    </source>
</reference>
<dbReference type="AlphaFoldDB" id="A0A2D3WDV2"/>
<organism evidence="2 3">
    <name type="scientific">Sulfuricurvum kujiense</name>
    <dbReference type="NCBI Taxonomy" id="148813"/>
    <lineage>
        <taxon>Bacteria</taxon>
        <taxon>Pseudomonadati</taxon>
        <taxon>Campylobacterota</taxon>
        <taxon>Epsilonproteobacteria</taxon>
        <taxon>Campylobacterales</taxon>
        <taxon>Sulfurimonadaceae</taxon>
        <taxon>Sulfuricurvum</taxon>
    </lineage>
</organism>
<sequence length="174" mass="19369">MKLSLALASFVLTSTFVFAAPATLATVNGKAITTNDANAFLSKAAPGMSFNKLDPKMKRQVVDQLVNQTLVKDQVIKSGIQNTPAFKAQYAAIKNDLAVDMWMKQQMNKISVTDKETKAFYDANGDKMKQGDKKVPYEQVKKEITQFLKLEKFKTHMNKTTDALRSSAKVEIKL</sequence>
<accession>A0A2D3WDV2</accession>
<evidence type="ECO:0000313" key="2">
    <source>
        <dbReference type="EMBL" id="DAB38608.1"/>
    </source>
</evidence>
<gene>
    <name evidence="2" type="ORF">CFH83_05215</name>
</gene>
<feature type="chain" id="PRO_5013662791" description="Peptidylprolyl isomerase" evidence="1">
    <location>
        <begin position="20"/>
        <end position="174"/>
    </location>
</feature>
<proteinExistence type="predicted"/>
<evidence type="ECO:0000256" key="1">
    <source>
        <dbReference type="SAM" id="SignalP"/>
    </source>
</evidence>
<evidence type="ECO:0000313" key="3">
    <source>
        <dbReference type="Proteomes" id="UP000228859"/>
    </source>
</evidence>